<dbReference type="FunCoup" id="G8JMF1">
    <property type="interactions" value="786"/>
</dbReference>
<dbReference type="SUPFAM" id="SSF74788">
    <property type="entry name" value="Cullin repeat-like"/>
    <property type="match status" value="1"/>
</dbReference>
<organism evidence="5 6">
    <name type="scientific">Eremothecium cymbalariae (strain CBS 270.75 / DBVPG 7215 / KCTC 17166 / NRRL Y-17582)</name>
    <name type="common">Yeast</name>
    <dbReference type="NCBI Taxonomy" id="931890"/>
    <lineage>
        <taxon>Eukaryota</taxon>
        <taxon>Fungi</taxon>
        <taxon>Dikarya</taxon>
        <taxon>Ascomycota</taxon>
        <taxon>Saccharomycotina</taxon>
        <taxon>Saccharomycetes</taxon>
        <taxon>Saccharomycetales</taxon>
        <taxon>Saccharomycetaceae</taxon>
        <taxon>Eremothecium</taxon>
    </lineage>
</organism>
<dbReference type="GO" id="GO:0031625">
    <property type="term" value="F:ubiquitin protein ligase binding"/>
    <property type="evidence" value="ECO:0007669"/>
    <property type="project" value="InterPro"/>
</dbReference>
<dbReference type="RefSeq" id="XP_003644485.1">
    <property type="nucleotide sequence ID" value="XM_003644437.1"/>
</dbReference>
<dbReference type="InterPro" id="IPR016159">
    <property type="entry name" value="Cullin_repeat-like_dom_sf"/>
</dbReference>
<evidence type="ECO:0000256" key="1">
    <source>
        <dbReference type="ARBA" id="ARBA00006019"/>
    </source>
</evidence>
<dbReference type="GO" id="GO:0009411">
    <property type="term" value="P:response to UV"/>
    <property type="evidence" value="ECO:0007669"/>
    <property type="project" value="EnsemblFungi"/>
</dbReference>
<dbReference type="InterPro" id="IPR045093">
    <property type="entry name" value="Cullin"/>
</dbReference>
<dbReference type="InterPro" id="IPR019559">
    <property type="entry name" value="Cullin_neddylation_domain"/>
</dbReference>
<dbReference type="PROSITE" id="PS50069">
    <property type="entry name" value="CULLIN_2"/>
    <property type="match status" value="1"/>
</dbReference>
<dbReference type="OMA" id="MFKDMTI"/>
<dbReference type="Pfam" id="PF26557">
    <property type="entry name" value="Cullin_AB"/>
    <property type="match status" value="1"/>
</dbReference>
<dbReference type="EMBL" id="CP002497">
    <property type="protein sequence ID" value="AET37668.1"/>
    <property type="molecule type" value="Genomic_DNA"/>
</dbReference>
<dbReference type="Gene3D" id="3.30.230.130">
    <property type="entry name" value="Cullin, Chain C, Domain 2"/>
    <property type="match status" value="1"/>
</dbReference>
<dbReference type="InParanoid" id="G8JMF1"/>
<dbReference type="SMART" id="SM00884">
    <property type="entry name" value="Cullin_Nedd8"/>
    <property type="match status" value="1"/>
</dbReference>
<dbReference type="InterPro" id="IPR059120">
    <property type="entry name" value="Cullin-like_AB"/>
</dbReference>
<feature type="domain" description="Cullin family profile" evidence="4">
    <location>
        <begin position="374"/>
        <end position="598"/>
    </location>
</feature>
<evidence type="ECO:0000259" key="4">
    <source>
        <dbReference type="PROSITE" id="PS50069"/>
    </source>
</evidence>
<dbReference type="InterPro" id="IPR001373">
    <property type="entry name" value="Cullin_N"/>
</dbReference>
<dbReference type="FunFam" id="1.20.1310.10:FF:000055">
    <property type="entry name" value="Cullin family protein"/>
    <property type="match status" value="1"/>
</dbReference>
<dbReference type="HOGENOM" id="CLU_004747_7_1_1"/>
<dbReference type="SMART" id="SM00182">
    <property type="entry name" value="CULLIN"/>
    <property type="match status" value="1"/>
</dbReference>
<dbReference type="Pfam" id="PF10557">
    <property type="entry name" value="Cullin_Nedd8"/>
    <property type="match status" value="1"/>
</dbReference>
<protein>
    <recommendedName>
        <fullName evidence="4">Cullin family profile domain-containing protein</fullName>
    </recommendedName>
</protein>
<dbReference type="InterPro" id="IPR036390">
    <property type="entry name" value="WH_DNA-bd_sf"/>
</dbReference>
<dbReference type="GO" id="GO:0004842">
    <property type="term" value="F:ubiquitin-protein transferase activity"/>
    <property type="evidence" value="ECO:0007669"/>
    <property type="project" value="EnsemblFungi"/>
</dbReference>
<keyword evidence="6" id="KW-1185">Reference proteome</keyword>
<dbReference type="Pfam" id="PF00888">
    <property type="entry name" value="Cullin"/>
    <property type="match status" value="1"/>
</dbReference>
<dbReference type="InterPro" id="IPR036388">
    <property type="entry name" value="WH-like_DNA-bd_sf"/>
</dbReference>
<evidence type="ECO:0000313" key="5">
    <source>
        <dbReference type="EMBL" id="AET37668.1"/>
    </source>
</evidence>
<dbReference type="InterPro" id="IPR016158">
    <property type="entry name" value="Cullin_homology"/>
</dbReference>
<dbReference type="KEGG" id="erc:Ecym_1442"/>
<evidence type="ECO:0000313" key="6">
    <source>
        <dbReference type="Proteomes" id="UP000006790"/>
    </source>
</evidence>
<dbReference type="OrthoDB" id="27073at2759"/>
<sequence length="736" mass="84875">MNVSKRVKIRAPRHSFSSNNVDLESSWPILETAIDLIYDGKQSTLSFEELYRLVYDLVIRKYGEQLLENVKDAFTRRMKDIHDRGLFVELSSIEFLRRLNGIWNHQKLCLKMISDTMMYMDKALAWKGRQANVYVLGLDLFRDIVAKPIADKIVSSMIMEINRARKSLVDVDISTLISIVDMMQILNEGNETFYTLYFEPHLLQDVGSYYTQWRQRYADDAVLYINRVQEALNNELAVYKRITNGQSAVKCNEVMKKILISDNIEFVLRDSVHDCIKNSDTENLQLIIGFCKEPQDEQKFLDTLSNCVMNDGFAIPENQSVKKRAQLSLSWVKGLIEVKDTYENILHKANCLNGPYKKSMSDALAKVINSKPNKSIEYISTSIDGVLRTNTTLNKEMQTFLQDCIGFFALIRDKDLFELFYKQQFSKRLLQQKSSLQLEQWMISRMATAVGIDFTSKLEGMFRDINVSHGYDKKFKGSEIMGIDFQAKVLTPTFWPFKPMETLTQDVVLPLELQDLKIAYESFYLENHSGRTLKWAYHLGSVEIGFQFSKTYHDLSMSVYAATIFLLFQDYSSLTMQEIGDLTHIPEPELVRQLLSLSTIPKTRILKKLPLTKSIKLTDIFSVNYEFSVPSRKVKIVTILKSEATPSSGSTPFPATKTIADEIDENRLQAVNAAIIRIMKSERKLTDDKLHNIVSELLSSKMKVTKEFFKKSTNNLIEKEYLQRDIDDSATFHYLP</sequence>
<name>G8JMF1_ERECY</name>
<comment type="similarity">
    <text evidence="1 2 3">Belongs to the cullin family.</text>
</comment>
<reference evidence="6" key="1">
    <citation type="journal article" date="2012" name="G3 (Bethesda)">
        <title>Pichia sorbitophila, an interspecies yeast hybrid reveals early steps of genome resolution following polyploidization.</title>
        <authorList>
            <person name="Leh Louis V."/>
            <person name="Despons L."/>
            <person name="Friedrich A."/>
            <person name="Martin T."/>
            <person name="Durrens P."/>
            <person name="Casaregola S."/>
            <person name="Neuveglise C."/>
            <person name="Fairhead C."/>
            <person name="Marck C."/>
            <person name="Cruz J.A."/>
            <person name="Straub M.L."/>
            <person name="Kugler V."/>
            <person name="Sacerdot C."/>
            <person name="Uzunov Z."/>
            <person name="Thierry A."/>
            <person name="Weiss S."/>
            <person name="Bleykasten C."/>
            <person name="De Montigny J."/>
            <person name="Jacques N."/>
            <person name="Jung P."/>
            <person name="Lemaire M."/>
            <person name="Mallet S."/>
            <person name="Morel G."/>
            <person name="Richard G.F."/>
            <person name="Sarkar A."/>
            <person name="Savel G."/>
            <person name="Schacherer J."/>
            <person name="Seret M.L."/>
            <person name="Talla E."/>
            <person name="Samson G."/>
            <person name="Jubin C."/>
            <person name="Poulain J."/>
            <person name="Vacherie B."/>
            <person name="Barbe V."/>
            <person name="Pelletier E."/>
            <person name="Sherman D.J."/>
            <person name="Westhof E."/>
            <person name="Weissenbach J."/>
            <person name="Baret P.V."/>
            <person name="Wincker P."/>
            <person name="Gaillardin C."/>
            <person name="Dujon B."/>
            <person name="Souciet J.L."/>
        </authorList>
    </citation>
    <scope>NUCLEOTIDE SEQUENCE [LARGE SCALE GENOMIC DNA]</scope>
    <source>
        <strain evidence="6">CBS 270.75 / DBVPG 7215 / KCTC 17166 / NRRL Y-17582</strain>
    </source>
</reference>
<dbReference type="STRING" id="931890.G8JMF1"/>
<evidence type="ECO:0000256" key="3">
    <source>
        <dbReference type="RuleBase" id="RU003829"/>
    </source>
</evidence>
<dbReference type="GeneID" id="11470396"/>
<dbReference type="AlphaFoldDB" id="G8JMF1"/>
<dbReference type="GO" id="GO:0031463">
    <property type="term" value="C:Cul3-RING ubiquitin ligase complex"/>
    <property type="evidence" value="ECO:0007669"/>
    <property type="project" value="EnsemblFungi"/>
</dbReference>
<proteinExistence type="inferred from homology"/>
<dbReference type="PANTHER" id="PTHR11932">
    <property type="entry name" value="CULLIN"/>
    <property type="match status" value="1"/>
</dbReference>
<dbReference type="SUPFAM" id="SSF46785">
    <property type="entry name" value="Winged helix' DNA-binding domain"/>
    <property type="match status" value="1"/>
</dbReference>
<gene>
    <name evidence="5" type="ordered locus">Ecym_1442</name>
</gene>
<evidence type="ECO:0000256" key="2">
    <source>
        <dbReference type="PROSITE-ProRule" id="PRU00330"/>
    </source>
</evidence>
<dbReference type="Gene3D" id="1.20.1310.10">
    <property type="entry name" value="Cullin Repeats"/>
    <property type="match status" value="4"/>
</dbReference>
<dbReference type="SUPFAM" id="SSF75632">
    <property type="entry name" value="Cullin homology domain"/>
    <property type="match status" value="1"/>
</dbReference>
<dbReference type="Gene3D" id="1.10.10.10">
    <property type="entry name" value="Winged helix-like DNA-binding domain superfamily/Winged helix DNA-binding domain"/>
    <property type="match status" value="1"/>
</dbReference>
<dbReference type="eggNOG" id="KOG2166">
    <property type="taxonomic scope" value="Eukaryota"/>
</dbReference>
<dbReference type="InterPro" id="IPR036317">
    <property type="entry name" value="Cullin_homology_sf"/>
</dbReference>
<dbReference type="GO" id="GO:0006511">
    <property type="term" value="P:ubiquitin-dependent protein catabolic process"/>
    <property type="evidence" value="ECO:0007669"/>
    <property type="project" value="EnsemblFungi"/>
</dbReference>
<dbReference type="Proteomes" id="UP000006790">
    <property type="component" value="Chromosome 1"/>
</dbReference>
<accession>G8JMF1</accession>